<gene>
    <name evidence="2" type="ORF">CEPIT_LOCUS39753</name>
</gene>
<dbReference type="EMBL" id="CAMAPF010001038">
    <property type="protein sequence ID" value="CAH9142240.1"/>
    <property type="molecule type" value="Genomic_DNA"/>
</dbReference>
<evidence type="ECO:0000313" key="3">
    <source>
        <dbReference type="Proteomes" id="UP001152523"/>
    </source>
</evidence>
<reference evidence="2" key="1">
    <citation type="submission" date="2022-07" db="EMBL/GenBank/DDBJ databases">
        <authorList>
            <person name="Macas J."/>
            <person name="Novak P."/>
            <person name="Neumann P."/>
        </authorList>
    </citation>
    <scope>NUCLEOTIDE SEQUENCE</scope>
</reference>
<organism evidence="2 3">
    <name type="scientific">Cuscuta epithymum</name>
    <dbReference type="NCBI Taxonomy" id="186058"/>
    <lineage>
        <taxon>Eukaryota</taxon>
        <taxon>Viridiplantae</taxon>
        <taxon>Streptophyta</taxon>
        <taxon>Embryophyta</taxon>
        <taxon>Tracheophyta</taxon>
        <taxon>Spermatophyta</taxon>
        <taxon>Magnoliopsida</taxon>
        <taxon>eudicotyledons</taxon>
        <taxon>Gunneridae</taxon>
        <taxon>Pentapetalae</taxon>
        <taxon>asterids</taxon>
        <taxon>lamiids</taxon>
        <taxon>Solanales</taxon>
        <taxon>Convolvulaceae</taxon>
        <taxon>Cuscuteae</taxon>
        <taxon>Cuscuta</taxon>
        <taxon>Cuscuta subgen. Cuscuta</taxon>
    </lineage>
</organism>
<dbReference type="PANTHER" id="PTHR42648:SF31">
    <property type="entry name" value="RNA-DIRECTED DNA POLYMERASE"/>
    <property type="match status" value="1"/>
</dbReference>
<dbReference type="PANTHER" id="PTHR42648">
    <property type="entry name" value="TRANSPOSASE, PUTATIVE-RELATED"/>
    <property type="match status" value="1"/>
</dbReference>
<proteinExistence type="predicted"/>
<dbReference type="AlphaFoldDB" id="A0AAV0G372"/>
<dbReference type="GO" id="GO:0003676">
    <property type="term" value="F:nucleic acid binding"/>
    <property type="evidence" value="ECO:0007669"/>
    <property type="project" value="InterPro"/>
</dbReference>
<keyword evidence="3" id="KW-1185">Reference proteome</keyword>
<evidence type="ECO:0000259" key="1">
    <source>
        <dbReference type="PROSITE" id="PS50994"/>
    </source>
</evidence>
<accession>A0AAV0G372</accession>
<sequence>MIHCDLWGPYKSPSSCGARQFLTIVDDYSRAVWVYLLLDKREVFKMFLSFVAMVERQISKKIKRVRSDNGTEFNCLKDFFRTSGIIFQTSCVGTPQQNGRVERKHRHILNVARALRF</sequence>
<evidence type="ECO:0000313" key="2">
    <source>
        <dbReference type="EMBL" id="CAH9142240.1"/>
    </source>
</evidence>
<dbReference type="Gene3D" id="3.30.420.10">
    <property type="entry name" value="Ribonuclease H-like superfamily/Ribonuclease H"/>
    <property type="match status" value="1"/>
</dbReference>
<comment type="caution">
    <text evidence="2">The sequence shown here is derived from an EMBL/GenBank/DDBJ whole genome shotgun (WGS) entry which is preliminary data.</text>
</comment>
<protein>
    <recommendedName>
        <fullName evidence="1">Integrase catalytic domain-containing protein</fullName>
    </recommendedName>
</protein>
<dbReference type="InterPro" id="IPR012337">
    <property type="entry name" value="RNaseH-like_sf"/>
</dbReference>
<feature type="domain" description="Integrase catalytic" evidence="1">
    <location>
        <begin position="1"/>
        <end position="117"/>
    </location>
</feature>
<dbReference type="Proteomes" id="UP001152523">
    <property type="component" value="Unassembled WGS sequence"/>
</dbReference>
<dbReference type="SUPFAM" id="SSF53098">
    <property type="entry name" value="Ribonuclease H-like"/>
    <property type="match status" value="1"/>
</dbReference>
<dbReference type="InterPro" id="IPR001584">
    <property type="entry name" value="Integrase_cat-core"/>
</dbReference>
<name>A0AAV0G372_9ASTE</name>
<dbReference type="GO" id="GO:0015074">
    <property type="term" value="P:DNA integration"/>
    <property type="evidence" value="ECO:0007669"/>
    <property type="project" value="InterPro"/>
</dbReference>
<dbReference type="InterPro" id="IPR039537">
    <property type="entry name" value="Retrotran_Ty1/copia-like"/>
</dbReference>
<dbReference type="PROSITE" id="PS50994">
    <property type="entry name" value="INTEGRASE"/>
    <property type="match status" value="1"/>
</dbReference>
<dbReference type="InterPro" id="IPR036397">
    <property type="entry name" value="RNaseH_sf"/>
</dbReference>